<evidence type="ECO:0000256" key="4">
    <source>
        <dbReference type="PIRNR" id="PIRNR006181"/>
    </source>
</evidence>
<evidence type="ECO:0000256" key="1">
    <source>
        <dbReference type="ARBA" id="ARBA00009798"/>
    </source>
</evidence>
<dbReference type="InterPro" id="IPR007214">
    <property type="entry name" value="YbaK/aa-tRNA-synth-assoc-dom"/>
</dbReference>
<dbReference type="Pfam" id="PF04073">
    <property type="entry name" value="tRNA_edit"/>
    <property type="match status" value="1"/>
</dbReference>
<keyword evidence="2 4" id="KW-0648">Protein biosynthesis</keyword>
<evidence type="ECO:0000313" key="7">
    <source>
        <dbReference type="Proteomes" id="UP001596170"/>
    </source>
</evidence>
<dbReference type="InterPro" id="IPR004369">
    <property type="entry name" value="Prolyl-tRNA_editing_YbaK/EbsC"/>
</dbReference>
<dbReference type="EMBL" id="JBHSRI010000025">
    <property type="protein sequence ID" value="MFC6041107.1"/>
    <property type="molecule type" value="Genomic_DNA"/>
</dbReference>
<dbReference type="Gene3D" id="3.90.960.10">
    <property type="entry name" value="YbaK/aminoacyl-tRNA synthetase-associated domain"/>
    <property type="match status" value="1"/>
</dbReference>
<reference evidence="7" key="1">
    <citation type="journal article" date="2019" name="Int. J. Syst. Evol. Microbiol.">
        <title>The Global Catalogue of Microorganisms (GCM) 10K type strain sequencing project: providing services to taxonomists for standard genome sequencing and annotation.</title>
        <authorList>
            <consortium name="The Broad Institute Genomics Platform"/>
            <consortium name="The Broad Institute Genome Sequencing Center for Infectious Disease"/>
            <person name="Wu L."/>
            <person name="Ma J."/>
        </authorList>
    </citation>
    <scope>NUCLEOTIDE SEQUENCE [LARGE SCALE GENOMIC DNA]</scope>
    <source>
        <strain evidence="7">CCUG 54527</strain>
    </source>
</reference>
<dbReference type="InterPro" id="IPR036754">
    <property type="entry name" value="YbaK/aa-tRNA-synt-asso_dom_sf"/>
</dbReference>
<dbReference type="RefSeq" id="WP_377735759.1">
    <property type="nucleotide sequence ID" value="NZ_JBHSRI010000025.1"/>
</dbReference>
<evidence type="ECO:0000259" key="5">
    <source>
        <dbReference type="Pfam" id="PF04073"/>
    </source>
</evidence>
<protein>
    <recommendedName>
        <fullName evidence="4">Cys-tRNA(Pro)/Cys-tRNA(Cys) deacylase</fullName>
        <ecNumber evidence="4">4.2.-.-</ecNumber>
    </recommendedName>
</protein>
<evidence type="ECO:0000256" key="2">
    <source>
        <dbReference type="ARBA" id="ARBA00022917"/>
    </source>
</evidence>
<dbReference type="PANTHER" id="PTHR30411:SF0">
    <property type="entry name" value="CYS-TRNA(PRO)_CYS-TRNA(CYS) DEACYLASE YBAK"/>
    <property type="match status" value="1"/>
</dbReference>
<dbReference type="Proteomes" id="UP001596170">
    <property type="component" value="Unassembled WGS sequence"/>
</dbReference>
<keyword evidence="7" id="KW-1185">Reference proteome</keyword>
<dbReference type="SUPFAM" id="SSF55826">
    <property type="entry name" value="YbaK/ProRS associated domain"/>
    <property type="match status" value="1"/>
</dbReference>
<dbReference type="EC" id="4.2.-.-" evidence="4"/>
<dbReference type="CDD" id="cd00002">
    <property type="entry name" value="YbaK_deacylase"/>
    <property type="match status" value="1"/>
</dbReference>
<dbReference type="PANTHER" id="PTHR30411">
    <property type="entry name" value="CYTOPLASMIC PROTEIN"/>
    <property type="match status" value="1"/>
</dbReference>
<sequence>MAKSAKPAKTNAVRLLDQQNIGYELFEYEVSDGLVDGVSVAQKIQQPVEKVFKTLVATAGPGKVFVFLVPVAQELNLKSAAKAAGEKKIDMLAVKDLLGLTGYIRGGCSPLGMKKLYPTFIDESAKELDTMIVSAGKIGMQIHLAPSDLLSCTHGVFDSLTRQN</sequence>
<dbReference type="PIRSF" id="PIRSF006181">
    <property type="entry name" value="EbsC_YbaK"/>
    <property type="match status" value="1"/>
</dbReference>
<evidence type="ECO:0000313" key="6">
    <source>
        <dbReference type="EMBL" id="MFC6041107.1"/>
    </source>
</evidence>
<keyword evidence="3 4" id="KW-0456">Lyase</keyword>
<comment type="caution">
    <text evidence="6">The sequence shown here is derived from an EMBL/GenBank/DDBJ whole genome shotgun (WGS) entry which is preliminary data.</text>
</comment>
<comment type="similarity">
    <text evidence="1 4">Belongs to the prolyl-tRNA editing family. YbaK/EbsC subfamily.</text>
</comment>
<gene>
    <name evidence="6" type="primary">ybaK</name>
    <name evidence="6" type="ORF">ACFPYN_16895</name>
</gene>
<accession>A0ABW1LDJ7</accession>
<evidence type="ECO:0000256" key="3">
    <source>
        <dbReference type="ARBA" id="ARBA00023239"/>
    </source>
</evidence>
<organism evidence="6 7">
    <name type="scientific">Paenisporosarcina macmurdoensis</name>
    <dbReference type="NCBI Taxonomy" id="212659"/>
    <lineage>
        <taxon>Bacteria</taxon>
        <taxon>Bacillati</taxon>
        <taxon>Bacillota</taxon>
        <taxon>Bacilli</taxon>
        <taxon>Bacillales</taxon>
        <taxon>Caryophanaceae</taxon>
        <taxon>Paenisporosarcina</taxon>
    </lineage>
</organism>
<feature type="domain" description="YbaK/aminoacyl-tRNA synthetase-associated" evidence="5">
    <location>
        <begin position="40"/>
        <end position="150"/>
    </location>
</feature>
<proteinExistence type="inferred from homology"/>
<dbReference type="NCBIfam" id="TIGR00011">
    <property type="entry name" value="YbaK_EbsC"/>
    <property type="match status" value="1"/>
</dbReference>
<name>A0ABW1LDJ7_9BACL</name>